<dbReference type="KEGG" id="scl:sce9313"/>
<reference evidence="2 3" key="1">
    <citation type="journal article" date="2007" name="Nat. Biotechnol.">
        <title>Complete genome sequence of the myxobacterium Sorangium cellulosum.</title>
        <authorList>
            <person name="Schneiker S."/>
            <person name="Perlova O."/>
            <person name="Kaiser O."/>
            <person name="Gerth K."/>
            <person name="Alici A."/>
            <person name="Altmeyer M.O."/>
            <person name="Bartels D."/>
            <person name="Bekel T."/>
            <person name="Beyer S."/>
            <person name="Bode E."/>
            <person name="Bode H.B."/>
            <person name="Bolten C.J."/>
            <person name="Choudhuri J.V."/>
            <person name="Doss S."/>
            <person name="Elnakady Y.A."/>
            <person name="Frank B."/>
            <person name="Gaigalat L."/>
            <person name="Goesmann A."/>
            <person name="Groeger C."/>
            <person name="Gross F."/>
            <person name="Jelsbak L."/>
            <person name="Jelsbak L."/>
            <person name="Kalinowski J."/>
            <person name="Kegler C."/>
            <person name="Knauber T."/>
            <person name="Konietzny S."/>
            <person name="Kopp M."/>
            <person name="Krause L."/>
            <person name="Krug D."/>
            <person name="Linke B."/>
            <person name="Mahmud T."/>
            <person name="Martinez-Arias R."/>
            <person name="McHardy A.C."/>
            <person name="Merai M."/>
            <person name="Meyer F."/>
            <person name="Mormann S."/>
            <person name="Munoz-Dorado J."/>
            <person name="Perez J."/>
            <person name="Pradella S."/>
            <person name="Rachid S."/>
            <person name="Raddatz G."/>
            <person name="Rosenau F."/>
            <person name="Rueckert C."/>
            <person name="Sasse F."/>
            <person name="Scharfe M."/>
            <person name="Schuster S.C."/>
            <person name="Suen G."/>
            <person name="Treuner-Lange A."/>
            <person name="Velicer G.J."/>
            <person name="Vorholter F.-J."/>
            <person name="Weissman K.J."/>
            <person name="Welch R.D."/>
            <person name="Wenzel S.C."/>
            <person name="Whitworth D.E."/>
            <person name="Wilhelm S."/>
            <person name="Wittmann C."/>
            <person name="Bloecker H."/>
            <person name="Puehler A."/>
            <person name="Mueller R."/>
        </authorList>
    </citation>
    <scope>NUCLEOTIDE SEQUENCE [LARGE SCALE GENOMIC DNA]</scope>
    <source>
        <strain evidence="3">So ce56</strain>
    </source>
</reference>
<dbReference type="eggNOG" id="COG4225">
    <property type="taxonomic scope" value="Bacteria"/>
</dbReference>
<dbReference type="Gene3D" id="2.120.10.10">
    <property type="match status" value="1"/>
</dbReference>
<gene>
    <name evidence="2" type="ordered locus">sce9313</name>
</gene>
<dbReference type="STRING" id="448385.sce9313"/>
<dbReference type="AlphaFoldDB" id="A9GHE9"/>
<keyword evidence="3" id="KW-1185">Reference proteome</keyword>
<evidence type="ECO:0000256" key="1">
    <source>
        <dbReference type="SAM" id="MobiDB-lite"/>
    </source>
</evidence>
<dbReference type="EMBL" id="AM746676">
    <property type="protein sequence ID" value="CAN99486.1"/>
    <property type="molecule type" value="Genomic_DNA"/>
</dbReference>
<dbReference type="HOGENOM" id="CLU_454066_0_0_7"/>
<feature type="compositionally biased region" description="Low complexity" evidence="1">
    <location>
        <begin position="110"/>
        <end position="119"/>
    </location>
</feature>
<name>A9GHE9_SORC5</name>
<protein>
    <recommendedName>
        <fullName evidence="4">Secreted protein</fullName>
    </recommendedName>
</protein>
<accession>A9GHE9</accession>
<evidence type="ECO:0008006" key="4">
    <source>
        <dbReference type="Google" id="ProtNLM"/>
    </source>
</evidence>
<sequence length="601" mass="63869">MIYAERPLTSPSLPPHFPLTGSNTTPRCQVSLGSALFGPLWSAGDDSAMRLLESYLPRILQRRSPLASLGTAAARRVSSRKRMTLRRIFSILPVLAPVVWLTSCGDGERPSTPASSTSSGSGGADPGGGGAVATTSEATGAGGGTTTSGATVGSTTVSSTTTGGGGAEPVAPGIVKLGEGKLAESGLTVVSYGGYLNGESFQQDGIVSFGGFQYTAFWNTNRNVVLARRRLPASPGGAAGAWEKFDFKDYRLSADDAHNTISLGIAPGDGTLHLAFDHHGSNLHYRRSVTGLLTDPEGAAWAASSFGAVSSALVGSTRVSLVTYPRFVTEPGGDRMLLSARIGESGSGDEHLWEYDATTHAWTALGEYIEGTDASMNAYLHGLSYTRGGSRLHAAWCWRDTPDATTNHDLLYVYSDDHGRTWKNNAGATVATTGASFVSLRTEGLSVWPIGQNRGLINQEHMTVDASGRVHVLLSHLPDAETDNSNFTSARTRSEFFHYLRDTDGTWARHGIGLKVVQNFRGKLAISSTENVYAILPDLRIAGASPSDGYATWTLLDAADSGRFFSDPLIDAARLETSDELTVYYPQRSSVDIWGLEYALR</sequence>
<feature type="compositionally biased region" description="Low complexity" evidence="1">
    <location>
        <begin position="147"/>
        <end position="161"/>
    </location>
</feature>
<dbReference type="BioCyc" id="SCEL448385:SCE_RS47615-MONOMER"/>
<organism evidence="2 3">
    <name type="scientific">Sorangium cellulosum (strain So ce56)</name>
    <name type="common">Polyangium cellulosum (strain So ce56)</name>
    <dbReference type="NCBI Taxonomy" id="448385"/>
    <lineage>
        <taxon>Bacteria</taxon>
        <taxon>Pseudomonadati</taxon>
        <taxon>Myxococcota</taxon>
        <taxon>Polyangia</taxon>
        <taxon>Polyangiales</taxon>
        <taxon>Polyangiaceae</taxon>
        <taxon>Sorangium</taxon>
    </lineage>
</organism>
<proteinExistence type="predicted"/>
<feature type="region of interest" description="Disordered" evidence="1">
    <location>
        <begin position="106"/>
        <end position="169"/>
    </location>
</feature>
<dbReference type="Pfam" id="PF15892">
    <property type="entry name" value="BNR_4"/>
    <property type="match status" value="1"/>
</dbReference>
<feature type="compositionally biased region" description="Gly residues" evidence="1">
    <location>
        <begin position="120"/>
        <end position="131"/>
    </location>
</feature>
<evidence type="ECO:0000313" key="2">
    <source>
        <dbReference type="EMBL" id="CAN99486.1"/>
    </source>
</evidence>
<evidence type="ECO:0000313" key="3">
    <source>
        <dbReference type="Proteomes" id="UP000002139"/>
    </source>
</evidence>
<dbReference type="Proteomes" id="UP000002139">
    <property type="component" value="Chromosome"/>
</dbReference>